<proteinExistence type="predicted"/>
<dbReference type="PANTHER" id="PTHR45786">
    <property type="entry name" value="DNA BINDING PROTEIN-LIKE"/>
    <property type="match status" value="1"/>
</dbReference>
<dbReference type="PANTHER" id="PTHR45786:SF74">
    <property type="entry name" value="ATP-DEPENDENT DNA HELICASE"/>
    <property type="match status" value="1"/>
</dbReference>
<dbReference type="AlphaFoldDB" id="A0A821EJU3"/>
<name>A0A821EJU3_9BILA</name>
<feature type="domain" description="Helitron helicase-like" evidence="1">
    <location>
        <begin position="170"/>
        <end position="210"/>
    </location>
</feature>
<evidence type="ECO:0000313" key="5">
    <source>
        <dbReference type="Proteomes" id="UP000663873"/>
    </source>
</evidence>
<gene>
    <name evidence="3" type="ORF">TSG867_LOCUS29978</name>
    <name evidence="2" type="ORF">UJA718_LOCUS24712</name>
</gene>
<keyword evidence="5" id="KW-1185">Reference proteome</keyword>
<reference evidence="3" key="1">
    <citation type="submission" date="2021-02" db="EMBL/GenBank/DDBJ databases">
        <authorList>
            <person name="Nowell W R."/>
        </authorList>
    </citation>
    <scope>NUCLEOTIDE SEQUENCE</scope>
</reference>
<evidence type="ECO:0000313" key="3">
    <source>
        <dbReference type="EMBL" id="CAF4637506.1"/>
    </source>
</evidence>
<dbReference type="EMBL" id="CAJOBP010005793">
    <property type="protein sequence ID" value="CAF4478111.1"/>
    <property type="molecule type" value="Genomic_DNA"/>
</dbReference>
<dbReference type="Proteomes" id="UP000663873">
    <property type="component" value="Unassembled WGS sequence"/>
</dbReference>
<sequence>MGAQIDLPKGFVPYCFGIHGQIYHWIGPLHPEPDQQAQFGQIYILDSSLALEERMGRVANERCDEIIMSKLGDIMNRISPYTAAYKMMYDAEQEEVDRAKREKRTPSPIRMIFDTDHAIQDRRRYRLAIRSIFSVIHNAGKLFKQYIVDAYVKTEKNRLAFHRQNQKSLKLKLDEFIDDMFKNHTLGRTIPNAFVIEFQQHGLPHCHMLMILVNEDKPKDENFINCIVSSEII</sequence>
<accession>A0A821EJU3</accession>
<organism evidence="3 4">
    <name type="scientific">Rotaria socialis</name>
    <dbReference type="NCBI Taxonomy" id="392032"/>
    <lineage>
        <taxon>Eukaryota</taxon>
        <taxon>Metazoa</taxon>
        <taxon>Spiralia</taxon>
        <taxon>Gnathifera</taxon>
        <taxon>Rotifera</taxon>
        <taxon>Eurotatoria</taxon>
        <taxon>Bdelloidea</taxon>
        <taxon>Philodinida</taxon>
        <taxon>Philodinidae</taxon>
        <taxon>Rotaria</taxon>
    </lineage>
</organism>
<evidence type="ECO:0000313" key="4">
    <source>
        <dbReference type="Proteomes" id="UP000663862"/>
    </source>
</evidence>
<dbReference type="InterPro" id="IPR025476">
    <property type="entry name" value="Helitron_helicase-like"/>
</dbReference>
<protein>
    <recommendedName>
        <fullName evidence="1">Helitron helicase-like domain-containing protein</fullName>
    </recommendedName>
</protein>
<dbReference type="EMBL" id="CAJOBQ010004490">
    <property type="protein sequence ID" value="CAF4637506.1"/>
    <property type="molecule type" value="Genomic_DNA"/>
</dbReference>
<dbReference type="Proteomes" id="UP000663862">
    <property type="component" value="Unassembled WGS sequence"/>
</dbReference>
<evidence type="ECO:0000313" key="2">
    <source>
        <dbReference type="EMBL" id="CAF4478111.1"/>
    </source>
</evidence>
<evidence type="ECO:0000259" key="1">
    <source>
        <dbReference type="Pfam" id="PF14214"/>
    </source>
</evidence>
<comment type="caution">
    <text evidence="3">The sequence shown here is derived from an EMBL/GenBank/DDBJ whole genome shotgun (WGS) entry which is preliminary data.</text>
</comment>
<dbReference type="Pfam" id="PF14214">
    <property type="entry name" value="Helitron_like_N"/>
    <property type="match status" value="1"/>
</dbReference>